<evidence type="ECO:0000313" key="1">
    <source>
        <dbReference type="EMBL" id="PYH95562.1"/>
    </source>
</evidence>
<name>A0A319EVS4_9EURO</name>
<evidence type="ECO:0000313" key="2">
    <source>
        <dbReference type="Proteomes" id="UP000247810"/>
    </source>
</evidence>
<gene>
    <name evidence="1" type="ORF">BO71DRAFT_200871</name>
</gene>
<dbReference type="Proteomes" id="UP000247810">
    <property type="component" value="Unassembled WGS sequence"/>
</dbReference>
<accession>A0A319EVS4</accession>
<proteinExistence type="predicted"/>
<dbReference type="EMBL" id="KZ825851">
    <property type="protein sequence ID" value="PYH95562.1"/>
    <property type="molecule type" value="Genomic_DNA"/>
</dbReference>
<keyword evidence="2" id="KW-1185">Reference proteome</keyword>
<dbReference type="AlphaFoldDB" id="A0A319EVS4"/>
<dbReference type="VEuPathDB" id="FungiDB:BO71DRAFT_200871"/>
<sequence>MVGTATPCLRSLDVLDCYLDLTAVSLTVGVICPFLLPPPHVAHLQQSRLEAAVAHRDRGAGIGRVWGSASHSQIIPAGVPPWPPMGATDPSVAIFVVGPRERDLACRVCSSLPLITLIRW</sequence>
<protein>
    <submittedName>
        <fullName evidence="1">Uncharacterized protein</fullName>
    </submittedName>
</protein>
<organism evidence="1 2">
    <name type="scientific">Aspergillus ellipticus CBS 707.79</name>
    <dbReference type="NCBI Taxonomy" id="1448320"/>
    <lineage>
        <taxon>Eukaryota</taxon>
        <taxon>Fungi</taxon>
        <taxon>Dikarya</taxon>
        <taxon>Ascomycota</taxon>
        <taxon>Pezizomycotina</taxon>
        <taxon>Eurotiomycetes</taxon>
        <taxon>Eurotiomycetidae</taxon>
        <taxon>Eurotiales</taxon>
        <taxon>Aspergillaceae</taxon>
        <taxon>Aspergillus</taxon>
        <taxon>Aspergillus subgen. Circumdati</taxon>
    </lineage>
</organism>
<reference evidence="1 2" key="1">
    <citation type="submission" date="2018-02" db="EMBL/GenBank/DDBJ databases">
        <title>The genomes of Aspergillus section Nigri reveals drivers in fungal speciation.</title>
        <authorList>
            <consortium name="DOE Joint Genome Institute"/>
            <person name="Vesth T.C."/>
            <person name="Nybo J."/>
            <person name="Theobald S."/>
            <person name="Brandl J."/>
            <person name="Frisvad J.C."/>
            <person name="Nielsen K.F."/>
            <person name="Lyhne E.K."/>
            <person name="Kogle M.E."/>
            <person name="Kuo A."/>
            <person name="Riley R."/>
            <person name="Clum A."/>
            <person name="Nolan M."/>
            <person name="Lipzen A."/>
            <person name="Salamov A."/>
            <person name="Henrissat B."/>
            <person name="Wiebenga A."/>
            <person name="De vries R.P."/>
            <person name="Grigoriev I.V."/>
            <person name="Mortensen U.H."/>
            <person name="Andersen M.R."/>
            <person name="Baker S.E."/>
        </authorList>
    </citation>
    <scope>NUCLEOTIDE SEQUENCE [LARGE SCALE GENOMIC DNA]</scope>
    <source>
        <strain evidence="1 2">CBS 707.79</strain>
    </source>
</reference>